<dbReference type="EMBL" id="CABWMH010000014">
    <property type="protein sequence ID" value="VXC07171.1"/>
    <property type="molecule type" value="Genomic_DNA"/>
</dbReference>
<protein>
    <submittedName>
        <fullName evidence="1">Uncharacterized protein</fullName>
    </submittedName>
</protein>
<evidence type="ECO:0000313" key="1">
    <source>
        <dbReference type="EMBL" id="VXC07171.1"/>
    </source>
</evidence>
<accession>A0AAX3J803</accession>
<sequence>MFFGDKSHSYGGFNLRGELIYHYTSLRDMKCHKVFAADITILSGAERQARLIGGKGKC</sequence>
<dbReference type="AlphaFoldDB" id="A0AAX3J803"/>
<proteinExistence type="predicted"/>
<name>A0AAX3J803_9GAMM</name>
<gene>
    <name evidence="1" type="ORF">PANT111_210045</name>
</gene>
<dbReference type="Proteomes" id="UP000433737">
    <property type="component" value="Unassembled WGS sequence"/>
</dbReference>
<reference evidence="1 2" key="1">
    <citation type="submission" date="2019-10" db="EMBL/GenBank/DDBJ databases">
        <authorList>
            <person name="Karimi E."/>
        </authorList>
    </citation>
    <scope>NUCLEOTIDE SEQUENCE [LARGE SCALE GENOMIC DNA]</scope>
    <source>
        <strain evidence="1">Pantoea sp. 111</strain>
    </source>
</reference>
<evidence type="ECO:0000313" key="2">
    <source>
        <dbReference type="Proteomes" id="UP000433737"/>
    </source>
</evidence>
<comment type="caution">
    <text evidence="1">The sequence shown here is derived from an EMBL/GenBank/DDBJ whole genome shotgun (WGS) entry which is preliminary data.</text>
</comment>
<organism evidence="1 2">
    <name type="scientific">Pantoea brenneri</name>
    <dbReference type="NCBI Taxonomy" id="472694"/>
    <lineage>
        <taxon>Bacteria</taxon>
        <taxon>Pseudomonadati</taxon>
        <taxon>Pseudomonadota</taxon>
        <taxon>Gammaproteobacteria</taxon>
        <taxon>Enterobacterales</taxon>
        <taxon>Erwiniaceae</taxon>
        <taxon>Pantoea</taxon>
    </lineage>
</organism>